<keyword evidence="2" id="KW-1133">Transmembrane helix</keyword>
<accession>A0A8J3RKL5</accession>
<evidence type="ECO:0000256" key="2">
    <source>
        <dbReference type="SAM" id="Phobius"/>
    </source>
</evidence>
<dbReference type="Proteomes" id="UP000616724">
    <property type="component" value="Unassembled WGS sequence"/>
</dbReference>
<name>A0A8J3RKL5_9ACTN</name>
<feature type="region of interest" description="Disordered" evidence="1">
    <location>
        <begin position="1"/>
        <end position="107"/>
    </location>
</feature>
<dbReference type="EMBL" id="BOOH01000030">
    <property type="protein sequence ID" value="GIH77437.1"/>
    <property type="molecule type" value="Genomic_DNA"/>
</dbReference>
<organism evidence="3 4">
    <name type="scientific">Planobispora longispora</name>
    <dbReference type="NCBI Taxonomy" id="28887"/>
    <lineage>
        <taxon>Bacteria</taxon>
        <taxon>Bacillati</taxon>
        <taxon>Actinomycetota</taxon>
        <taxon>Actinomycetes</taxon>
        <taxon>Streptosporangiales</taxon>
        <taxon>Streptosporangiaceae</taxon>
        <taxon>Planobispora</taxon>
    </lineage>
</organism>
<proteinExistence type="predicted"/>
<keyword evidence="4" id="KW-1185">Reference proteome</keyword>
<dbReference type="AlphaFoldDB" id="A0A8J3RKL5"/>
<protein>
    <submittedName>
        <fullName evidence="3">Uncharacterized protein</fullName>
    </submittedName>
</protein>
<gene>
    <name evidence="3" type="ORF">Plo01_38660</name>
</gene>
<feature type="transmembrane region" description="Helical" evidence="2">
    <location>
        <begin position="136"/>
        <end position="160"/>
    </location>
</feature>
<evidence type="ECO:0000313" key="3">
    <source>
        <dbReference type="EMBL" id="GIH77437.1"/>
    </source>
</evidence>
<keyword evidence="2" id="KW-0472">Membrane</keyword>
<evidence type="ECO:0000256" key="1">
    <source>
        <dbReference type="SAM" id="MobiDB-lite"/>
    </source>
</evidence>
<dbReference type="RefSeq" id="WP_203892009.1">
    <property type="nucleotide sequence ID" value="NZ_BOOH01000030.1"/>
</dbReference>
<comment type="caution">
    <text evidence="3">The sequence shown here is derived from an EMBL/GenBank/DDBJ whole genome shotgun (WGS) entry which is preliminary data.</text>
</comment>
<feature type="compositionally biased region" description="Basic and acidic residues" evidence="1">
    <location>
        <begin position="63"/>
        <end position="73"/>
    </location>
</feature>
<feature type="compositionally biased region" description="Gly residues" evidence="1">
    <location>
        <begin position="74"/>
        <end position="97"/>
    </location>
</feature>
<keyword evidence="2" id="KW-0812">Transmembrane</keyword>
<evidence type="ECO:0000313" key="4">
    <source>
        <dbReference type="Proteomes" id="UP000616724"/>
    </source>
</evidence>
<sequence>MSQPGRSQEPKRRLESSSPHARGGWPPAGSRALRGGRRRGAADPRLAPGQPGQPRQSEQPGRPGRDGPQEPRGGRAGPGAPSGSGASGPGAPGGGAGRPPAARRRVRPWPAAARDRLAAERAEAAALEQGVRYRTIFLLLMGVILAVATTAVLSGAVGLLRETASRPLTAEEQNLYVQQDVARRWRTWPTTLVFPQELEYVGLARTQQYAQRIGIAPEAPCRAGTDAVVGSILAENGCRTLLRATYVDQTSTFVVTVGVAVMEDVEKRRTAVGQLGADNRVGVRPVAFPGTASESFGAAQRQRNAWIGVGPYIVFSTAGYADGRTRAAVSPEEITHSELWPTAQSVAGRIAHALGAEPAVPRCTQGNVC</sequence>
<reference evidence="3 4" key="1">
    <citation type="submission" date="2021-01" db="EMBL/GenBank/DDBJ databases">
        <title>Whole genome shotgun sequence of Planobispora longispora NBRC 13918.</title>
        <authorList>
            <person name="Komaki H."/>
            <person name="Tamura T."/>
        </authorList>
    </citation>
    <scope>NUCLEOTIDE SEQUENCE [LARGE SCALE GENOMIC DNA]</scope>
    <source>
        <strain evidence="3 4">NBRC 13918</strain>
    </source>
</reference>